<organism evidence="1">
    <name type="scientific">marine sediment metagenome</name>
    <dbReference type="NCBI Taxonomy" id="412755"/>
    <lineage>
        <taxon>unclassified sequences</taxon>
        <taxon>metagenomes</taxon>
        <taxon>ecological metagenomes</taxon>
    </lineage>
</organism>
<gene>
    <name evidence="1" type="ORF">LCGC14_1379610</name>
</gene>
<sequence length="134" mass="15791">MLRYQLVKATRRLRILLGGYREKELEHAMFRLFHPPKSPFSVEGLGEVLRKHGFYYNSLSTTYRKQIYTARKILSWDHQIHIRFYSDGWVTGHGELRPECHPLEHLEGVEVKPLSEGAIEEVRDIFKAEGWPLT</sequence>
<dbReference type="EMBL" id="LAZR01008801">
    <property type="protein sequence ID" value="KKM76485.1"/>
    <property type="molecule type" value="Genomic_DNA"/>
</dbReference>
<comment type="caution">
    <text evidence="1">The sequence shown here is derived from an EMBL/GenBank/DDBJ whole genome shotgun (WGS) entry which is preliminary data.</text>
</comment>
<proteinExistence type="predicted"/>
<reference evidence="1" key="1">
    <citation type="journal article" date="2015" name="Nature">
        <title>Complex archaea that bridge the gap between prokaryotes and eukaryotes.</title>
        <authorList>
            <person name="Spang A."/>
            <person name="Saw J.H."/>
            <person name="Jorgensen S.L."/>
            <person name="Zaremba-Niedzwiedzka K."/>
            <person name="Martijn J."/>
            <person name="Lind A.E."/>
            <person name="van Eijk R."/>
            <person name="Schleper C."/>
            <person name="Guy L."/>
            <person name="Ettema T.J."/>
        </authorList>
    </citation>
    <scope>NUCLEOTIDE SEQUENCE</scope>
</reference>
<protein>
    <submittedName>
        <fullName evidence="1">Uncharacterized protein</fullName>
    </submittedName>
</protein>
<evidence type="ECO:0000313" key="1">
    <source>
        <dbReference type="EMBL" id="KKM76485.1"/>
    </source>
</evidence>
<dbReference type="AlphaFoldDB" id="A0A0F9MIE5"/>
<accession>A0A0F9MIE5</accession>
<name>A0A0F9MIE5_9ZZZZ</name>